<reference evidence="1" key="1">
    <citation type="submission" date="2023-09" db="EMBL/GenBank/DDBJ databases">
        <title>Undibacterium sp. 20NA77.5 isolated from freshwater.</title>
        <authorList>
            <person name="Le V."/>
            <person name="Ko S.-R."/>
            <person name="Ahn C.-Y."/>
            <person name="Oh H.-M."/>
        </authorList>
    </citation>
    <scope>NUCLEOTIDE SEQUENCE</scope>
    <source>
        <strain evidence="1">20NA77.5</strain>
    </source>
</reference>
<dbReference type="Proteomes" id="UP001181355">
    <property type="component" value="Chromosome"/>
</dbReference>
<organism evidence="1 2">
    <name type="scientific">Undibacterium cyanobacteriorum</name>
    <dbReference type="NCBI Taxonomy" id="3073561"/>
    <lineage>
        <taxon>Bacteria</taxon>
        <taxon>Pseudomonadati</taxon>
        <taxon>Pseudomonadota</taxon>
        <taxon>Betaproteobacteria</taxon>
        <taxon>Burkholderiales</taxon>
        <taxon>Oxalobacteraceae</taxon>
        <taxon>Undibacterium</taxon>
    </lineage>
</organism>
<dbReference type="EMBL" id="CP133720">
    <property type="protein sequence ID" value="WMW80980.1"/>
    <property type="molecule type" value="Genomic_DNA"/>
</dbReference>
<gene>
    <name evidence="1" type="ORF">RF679_01545</name>
</gene>
<protein>
    <recommendedName>
        <fullName evidence="3">DUF2442 domain-containing protein</fullName>
    </recommendedName>
</protein>
<proteinExistence type="predicted"/>
<evidence type="ECO:0008006" key="3">
    <source>
        <dbReference type="Google" id="ProtNLM"/>
    </source>
</evidence>
<accession>A0ABY9RL43</accession>
<name>A0ABY9RL43_9BURK</name>
<evidence type="ECO:0000313" key="2">
    <source>
        <dbReference type="Proteomes" id="UP001181355"/>
    </source>
</evidence>
<sequence>MSHFSTYGGDVLTVSFDDQGKLELRKLSDAEAQIHSCLLFDGSTIFDAVQHSLAWDLEAISFPREQSLGLIFSIKLPVQLSFQSRAPPF</sequence>
<dbReference type="RefSeq" id="WP_309482471.1">
    <property type="nucleotide sequence ID" value="NZ_CP133720.1"/>
</dbReference>
<evidence type="ECO:0000313" key="1">
    <source>
        <dbReference type="EMBL" id="WMW80980.1"/>
    </source>
</evidence>
<keyword evidence="2" id="KW-1185">Reference proteome</keyword>